<sequence>ECHLYWPQDELYELCKKLNISFTAYAPLGSPGRKVSTINMPNMPWPDRVPLQDPLVKEIAQKHNKTPAQVLLRYLIQRGRIVIPKTVKPERVKENMNVFDFTLSDDEMQKLKDVKKTRLFLWPL</sequence>
<evidence type="ECO:0000313" key="2">
    <source>
        <dbReference type="EMBL" id="VDM71705.1"/>
    </source>
</evidence>
<dbReference type="OrthoDB" id="416253at2759"/>
<dbReference type="Gene3D" id="3.20.20.100">
    <property type="entry name" value="NADP-dependent oxidoreductase domain"/>
    <property type="match status" value="1"/>
</dbReference>
<feature type="domain" description="NADP-dependent oxidoreductase" evidence="1">
    <location>
        <begin position="6"/>
        <end position="114"/>
    </location>
</feature>
<proteinExistence type="predicted"/>
<name>A0A3P7KLH2_STRVU</name>
<dbReference type="SUPFAM" id="SSF51430">
    <property type="entry name" value="NAD(P)-linked oxidoreductase"/>
    <property type="match status" value="1"/>
</dbReference>
<dbReference type="InterPro" id="IPR036812">
    <property type="entry name" value="NAD(P)_OxRdtase_dom_sf"/>
</dbReference>
<dbReference type="Proteomes" id="UP000270094">
    <property type="component" value="Unassembled WGS sequence"/>
</dbReference>
<dbReference type="GO" id="GO:0016491">
    <property type="term" value="F:oxidoreductase activity"/>
    <property type="evidence" value="ECO:0007669"/>
    <property type="project" value="InterPro"/>
</dbReference>
<feature type="non-terminal residue" evidence="2">
    <location>
        <position position="1"/>
    </location>
</feature>
<accession>A0A3P7KLH2</accession>
<reference evidence="2 3" key="1">
    <citation type="submission" date="2018-11" db="EMBL/GenBank/DDBJ databases">
        <authorList>
            <consortium name="Pathogen Informatics"/>
        </authorList>
    </citation>
    <scope>NUCLEOTIDE SEQUENCE [LARGE SCALE GENOMIC DNA]</scope>
</reference>
<evidence type="ECO:0000259" key="1">
    <source>
        <dbReference type="Pfam" id="PF00248"/>
    </source>
</evidence>
<dbReference type="InterPro" id="IPR020471">
    <property type="entry name" value="AKR"/>
</dbReference>
<dbReference type="EMBL" id="UYYB01021663">
    <property type="protein sequence ID" value="VDM71705.1"/>
    <property type="molecule type" value="Genomic_DNA"/>
</dbReference>
<dbReference type="AlphaFoldDB" id="A0A3P7KLH2"/>
<dbReference type="PANTHER" id="PTHR11732">
    <property type="entry name" value="ALDO/KETO REDUCTASE"/>
    <property type="match status" value="1"/>
</dbReference>
<dbReference type="Pfam" id="PF00248">
    <property type="entry name" value="Aldo_ket_red"/>
    <property type="match status" value="1"/>
</dbReference>
<keyword evidence="3" id="KW-1185">Reference proteome</keyword>
<evidence type="ECO:0000313" key="3">
    <source>
        <dbReference type="Proteomes" id="UP000270094"/>
    </source>
</evidence>
<dbReference type="InterPro" id="IPR023210">
    <property type="entry name" value="NADP_OxRdtase_dom"/>
</dbReference>
<gene>
    <name evidence="2" type="ORF">SVUK_LOCUS6703</name>
</gene>
<organism evidence="2 3">
    <name type="scientific">Strongylus vulgaris</name>
    <name type="common">Blood worm</name>
    <dbReference type="NCBI Taxonomy" id="40348"/>
    <lineage>
        <taxon>Eukaryota</taxon>
        <taxon>Metazoa</taxon>
        <taxon>Ecdysozoa</taxon>
        <taxon>Nematoda</taxon>
        <taxon>Chromadorea</taxon>
        <taxon>Rhabditida</taxon>
        <taxon>Rhabditina</taxon>
        <taxon>Rhabditomorpha</taxon>
        <taxon>Strongyloidea</taxon>
        <taxon>Strongylidae</taxon>
        <taxon>Strongylus</taxon>
    </lineage>
</organism>
<protein>
    <recommendedName>
        <fullName evidence="1">NADP-dependent oxidoreductase domain-containing protein</fullName>
    </recommendedName>
</protein>